<dbReference type="PROSITE" id="PS51257">
    <property type="entry name" value="PROKAR_LIPOPROTEIN"/>
    <property type="match status" value="1"/>
</dbReference>
<dbReference type="RefSeq" id="WP_282315279.1">
    <property type="nucleotide sequence ID" value="NZ_JARBWL010000001.1"/>
</dbReference>
<sequence>MFKIADMRSIGRAVHMLCGVVMAGGLSACAHSSLPDPGKPKNWVVANVASKSTAELYADLIAPAVFKRSSSKVINGYTVESGNLLMPDKSEGSLVTVRSADGSVTALINRPGEIGSLHVDNKGVSRFIPEPVVDSHIEDEVTSPNETITTSPVDPASTESHVVDILMGYSRAGVERAGGDAMGDALAKVELVNLALRNSLVSNVSFKLVGIQIVEQEYEVSNETLAKVPTIFAEGIKQFEPDVIYGNFATFVPGGPTGIAYKPGRTGITISNAAMTFAHELGHNAGSDHCNTTGATDYRFGYDNGRSGSLLCGGNRELYYSNPAVKDQYGLPRGNAVTADTARVWRENAERLSSYVHFVPKTPQIVDGLSGYDSVRFKWSLSPRAVKYEIFVRGVLIPTKVGESITTEGVAKGVPRGMWSYFVVAVYADGTKSPRSNYFLAKPYD</sequence>
<protein>
    <submittedName>
        <fullName evidence="2">Uncharacterized protein</fullName>
    </submittedName>
</protein>
<organism evidence="2 3">
    <name type="scientific">Pseudomonas fungipugnans</name>
    <dbReference type="NCBI Taxonomy" id="3024217"/>
    <lineage>
        <taxon>Bacteria</taxon>
        <taxon>Pseudomonadati</taxon>
        <taxon>Pseudomonadota</taxon>
        <taxon>Gammaproteobacteria</taxon>
        <taxon>Pseudomonadales</taxon>
        <taxon>Pseudomonadaceae</taxon>
        <taxon>Pseudomonas</taxon>
    </lineage>
</organism>
<name>A0ABT6QJ78_9PSED</name>
<keyword evidence="3" id="KW-1185">Reference proteome</keyword>
<feature type="chain" id="PRO_5045372262" evidence="1">
    <location>
        <begin position="24"/>
        <end position="445"/>
    </location>
</feature>
<evidence type="ECO:0000313" key="3">
    <source>
        <dbReference type="Proteomes" id="UP001159100"/>
    </source>
</evidence>
<evidence type="ECO:0000256" key="1">
    <source>
        <dbReference type="SAM" id="SignalP"/>
    </source>
</evidence>
<evidence type="ECO:0000313" key="2">
    <source>
        <dbReference type="EMBL" id="MDI2590893.1"/>
    </source>
</evidence>
<dbReference type="SUPFAM" id="SSF55486">
    <property type="entry name" value="Metalloproteases ('zincins'), catalytic domain"/>
    <property type="match status" value="1"/>
</dbReference>
<dbReference type="Proteomes" id="UP001159100">
    <property type="component" value="Unassembled WGS sequence"/>
</dbReference>
<accession>A0ABT6QJ78</accession>
<feature type="signal peptide" evidence="1">
    <location>
        <begin position="1"/>
        <end position="23"/>
    </location>
</feature>
<proteinExistence type="predicted"/>
<dbReference type="EMBL" id="JARBWL010000001">
    <property type="protein sequence ID" value="MDI2590893.1"/>
    <property type="molecule type" value="Genomic_DNA"/>
</dbReference>
<reference evidence="2 3" key="1">
    <citation type="submission" date="2023-02" db="EMBL/GenBank/DDBJ databases">
        <title>Pseudomonas chrutzelriedensis sp. nov., a potently antifungal strain isolated from moss.</title>
        <authorList>
            <person name="Schnyder A."/>
            <person name="Kalawong R."/>
            <person name="Eberl L."/>
            <person name="Agnoli K."/>
        </authorList>
    </citation>
    <scope>NUCLEOTIDE SEQUENCE [LARGE SCALE GENOMIC DNA]</scope>
    <source>
        <strain evidence="2 3">681</strain>
    </source>
</reference>
<keyword evidence="1" id="KW-0732">Signal</keyword>
<gene>
    <name evidence="2" type="ORF">POF45_05510</name>
</gene>
<comment type="caution">
    <text evidence="2">The sequence shown here is derived from an EMBL/GenBank/DDBJ whole genome shotgun (WGS) entry which is preliminary data.</text>
</comment>